<evidence type="ECO:0000313" key="3">
    <source>
        <dbReference type="EMBL" id="EME80466.1"/>
    </source>
</evidence>
<accession>M3A766</accession>
<dbReference type="AlphaFoldDB" id="M3A766"/>
<gene>
    <name evidence="3" type="ORF">MYCFIDRAFT_208593</name>
</gene>
<sequence>MLIDCPAASPILFLCCFFLAASPIQFPCFFLSCGKADPMTMEFDMRAKMAALTAEYVTVTALAAYGFQRWLPKHLRPRTSWQTWRACDQRSRALAE</sequence>
<feature type="chain" id="PRO_5004031411" evidence="2">
    <location>
        <begin position="24"/>
        <end position="96"/>
    </location>
</feature>
<name>M3A766_PSEFD</name>
<keyword evidence="1" id="KW-0812">Transmembrane</keyword>
<dbReference type="VEuPathDB" id="FungiDB:MYCFIDRAFT_208593"/>
<evidence type="ECO:0000256" key="1">
    <source>
        <dbReference type="SAM" id="Phobius"/>
    </source>
</evidence>
<dbReference type="Proteomes" id="UP000016932">
    <property type="component" value="Unassembled WGS sequence"/>
</dbReference>
<keyword evidence="4" id="KW-1185">Reference proteome</keyword>
<dbReference type="GeneID" id="19336693"/>
<keyword evidence="1" id="KW-0472">Membrane</keyword>
<keyword evidence="1" id="KW-1133">Transmembrane helix</keyword>
<organism evidence="3 4">
    <name type="scientific">Pseudocercospora fijiensis (strain CIRAD86)</name>
    <name type="common">Black leaf streak disease fungus</name>
    <name type="synonym">Mycosphaerella fijiensis</name>
    <dbReference type="NCBI Taxonomy" id="383855"/>
    <lineage>
        <taxon>Eukaryota</taxon>
        <taxon>Fungi</taxon>
        <taxon>Dikarya</taxon>
        <taxon>Ascomycota</taxon>
        <taxon>Pezizomycotina</taxon>
        <taxon>Dothideomycetes</taxon>
        <taxon>Dothideomycetidae</taxon>
        <taxon>Mycosphaerellales</taxon>
        <taxon>Mycosphaerellaceae</taxon>
        <taxon>Pseudocercospora</taxon>
    </lineage>
</organism>
<feature type="transmembrane region" description="Helical" evidence="1">
    <location>
        <begin position="47"/>
        <end position="67"/>
    </location>
</feature>
<keyword evidence="2" id="KW-0732">Signal</keyword>
<dbReference type="HOGENOM" id="CLU_2360640_0_0_1"/>
<proteinExistence type="predicted"/>
<evidence type="ECO:0000313" key="4">
    <source>
        <dbReference type="Proteomes" id="UP000016932"/>
    </source>
</evidence>
<dbReference type="EMBL" id="KB446561">
    <property type="protein sequence ID" value="EME80466.1"/>
    <property type="molecule type" value="Genomic_DNA"/>
</dbReference>
<evidence type="ECO:0000256" key="2">
    <source>
        <dbReference type="SAM" id="SignalP"/>
    </source>
</evidence>
<protein>
    <submittedName>
        <fullName evidence="3">Uncharacterized protein</fullName>
    </submittedName>
</protein>
<reference evidence="3 4" key="1">
    <citation type="journal article" date="2012" name="PLoS Pathog.">
        <title>Diverse lifestyles and strategies of plant pathogenesis encoded in the genomes of eighteen Dothideomycetes fungi.</title>
        <authorList>
            <person name="Ohm R.A."/>
            <person name="Feau N."/>
            <person name="Henrissat B."/>
            <person name="Schoch C.L."/>
            <person name="Horwitz B.A."/>
            <person name="Barry K.W."/>
            <person name="Condon B.J."/>
            <person name="Copeland A.C."/>
            <person name="Dhillon B."/>
            <person name="Glaser F."/>
            <person name="Hesse C.N."/>
            <person name="Kosti I."/>
            <person name="LaButti K."/>
            <person name="Lindquist E.A."/>
            <person name="Lucas S."/>
            <person name="Salamov A.A."/>
            <person name="Bradshaw R.E."/>
            <person name="Ciuffetti L."/>
            <person name="Hamelin R.C."/>
            <person name="Kema G.H.J."/>
            <person name="Lawrence C."/>
            <person name="Scott J.A."/>
            <person name="Spatafora J.W."/>
            <person name="Turgeon B.G."/>
            <person name="de Wit P.J.G.M."/>
            <person name="Zhong S."/>
            <person name="Goodwin S.B."/>
            <person name="Grigoriev I.V."/>
        </authorList>
    </citation>
    <scope>NUCLEOTIDE SEQUENCE [LARGE SCALE GENOMIC DNA]</scope>
    <source>
        <strain evidence="3 4">CIRAD86</strain>
    </source>
</reference>
<dbReference type="RefSeq" id="XP_007929394.1">
    <property type="nucleotide sequence ID" value="XM_007931203.1"/>
</dbReference>
<dbReference type="KEGG" id="pfj:MYCFIDRAFT_208593"/>
<feature type="signal peptide" evidence="2">
    <location>
        <begin position="1"/>
        <end position="23"/>
    </location>
</feature>